<evidence type="ECO:0000256" key="1">
    <source>
        <dbReference type="ARBA" id="ARBA00023002"/>
    </source>
</evidence>
<dbReference type="EMBL" id="JACHXF010000008">
    <property type="protein sequence ID" value="MBB3096273.1"/>
    <property type="molecule type" value="Genomic_DNA"/>
</dbReference>
<dbReference type="Gene3D" id="2.30.110.10">
    <property type="entry name" value="Electron Transport, Fmn-binding Protein, Chain A"/>
    <property type="match status" value="1"/>
</dbReference>
<dbReference type="GO" id="GO:0070967">
    <property type="term" value="F:coenzyme F420 binding"/>
    <property type="evidence" value="ECO:0007669"/>
    <property type="project" value="TreeGrafter"/>
</dbReference>
<sequence length="163" mass="17866">MTIKPTRTLERDRLAERVLNLFASLNMCVLATSDPDGAPHATPVRYFSREFTLIFTSLGSSPKIRNLRADPRISAGVFAPLAGPESSRGAQLFGTARVLAPGDSAFDEHWAIVSPRIDEAERAGFLADPSRCVLGVISPARIVYTDHWLKRDGYAPRQTLTLS</sequence>
<keyword evidence="1" id="KW-0560">Oxidoreductase</keyword>
<reference evidence="3 4" key="1">
    <citation type="submission" date="2020-08" db="EMBL/GenBank/DDBJ databases">
        <title>Genomic Encyclopedia of Type Strains, Phase III (KMG-III): the genomes of soil and plant-associated and newly described type strains.</title>
        <authorList>
            <person name="Whitman W."/>
        </authorList>
    </citation>
    <scope>NUCLEOTIDE SEQUENCE [LARGE SCALE GENOMIC DNA]</scope>
    <source>
        <strain evidence="3 4">CECT 3287</strain>
    </source>
</reference>
<dbReference type="Pfam" id="PF01243">
    <property type="entry name" value="PNPOx_N"/>
    <property type="match status" value="1"/>
</dbReference>
<dbReference type="PANTHER" id="PTHR35176:SF6">
    <property type="entry name" value="HEME OXYGENASE HI_0854-RELATED"/>
    <property type="match status" value="1"/>
</dbReference>
<dbReference type="InterPro" id="IPR011576">
    <property type="entry name" value="Pyridox_Oxase_N"/>
</dbReference>
<protein>
    <submittedName>
        <fullName evidence="3">General stress protein 26</fullName>
    </submittedName>
</protein>
<dbReference type="GO" id="GO:0016627">
    <property type="term" value="F:oxidoreductase activity, acting on the CH-CH group of donors"/>
    <property type="evidence" value="ECO:0007669"/>
    <property type="project" value="TreeGrafter"/>
</dbReference>
<name>A0A7W5AHD0_9ACTN</name>
<accession>A0A7W5AHD0</accession>
<gene>
    <name evidence="3" type="ORF">FHR83_003943</name>
</gene>
<dbReference type="InterPro" id="IPR052019">
    <property type="entry name" value="F420H2_bilvrd_red/Heme_oxyg"/>
</dbReference>
<dbReference type="SUPFAM" id="SSF50475">
    <property type="entry name" value="FMN-binding split barrel"/>
    <property type="match status" value="1"/>
</dbReference>
<comment type="caution">
    <text evidence="3">The sequence shown here is derived from an EMBL/GenBank/DDBJ whole genome shotgun (WGS) entry which is preliminary data.</text>
</comment>
<dbReference type="RefSeq" id="WP_183221718.1">
    <property type="nucleotide sequence ID" value="NZ_BMPW01000007.1"/>
</dbReference>
<dbReference type="AlphaFoldDB" id="A0A7W5AHD0"/>
<keyword evidence="4" id="KW-1185">Reference proteome</keyword>
<feature type="domain" description="Pyridoxamine 5'-phosphate oxidase N-terminal" evidence="2">
    <location>
        <begin position="16"/>
        <end position="117"/>
    </location>
</feature>
<evidence type="ECO:0000313" key="3">
    <source>
        <dbReference type="EMBL" id="MBB3096273.1"/>
    </source>
</evidence>
<proteinExistence type="predicted"/>
<dbReference type="InterPro" id="IPR012349">
    <property type="entry name" value="Split_barrel_FMN-bd"/>
</dbReference>
<organism evidence="3 4">
    <name type="scientific">Actinoplanes campanulatus</name>
    <dbReference type="NCBI Taxonomy" id="113559"/>
    <lineage>
        <taxon>Bacteria</taxon>
        <taxon>Bacillati</taxon>
        <taxon>Actinomycetota</taxon>
        <taxon>Actinomycetes</taxon>
        <taxon>Micromonosporales</taxon>
        <taxon>Micromonosporaceae</taxon>
        <taxon>Actinoplanes</taxon>
    </lineage>
</organism>
<evidence type="ECO:0000313" key="4">
    <source>
        <dbReference type="Proteomes" id="UP000590749"/>
    </source>
</evidence>
<evidence type="ECO:0000259" key="2">
    <source>
        <dbReference type="Pfam" id="PF01243"/>
    </source>
</evidence>
<dbReference type="Proteomes" id="UP000590749">
    <property type="component" value="Unassembled WGS sequence"/>
</dbReference>
<dbReference type="GO" id="GO:0005829">
    <property type="term" value="C:cytosol"/>
    <property type="evidence" value="ECO:0007669"/>
    <property type="project" value="TreeGrafter"/>
</dbReference>
<dbReference type="PANTHER" id="PTHR35176">
    <property type="entry name" value="HEME OXYGENASE HI_0854-RELATED"/>
    <property type="match status" value="1"/>
</dbReference>